<dbReference type="InterPro" id="IPR036412">
    <property type="entry name" value="HAD-like_sf"/>
</dbReference>
<comment type="cofactor">
    <cofactor evidence="1">
        <name>Mg(2+)</name>
        <dbReference type="ChEBI" id="CHEBI:18420"/>
    </cofactor>
</comment>
<keyword evidence="2" id="KW-0479">Metal-binding</keyword>
<dbReference type="InterPro" id="IPR041492">
    <property type="entry name" value="HAD_2"/>
</dbReference>
<dbReference type="InterPro" id="IPR023198">
    <property type="entry name" value="PGP-like_dom2"/>
</dbReference>
<sequence>MNKIKWLFFDVGSTLVEESKVYERRFEKIAQEAGVSVQSITDKALEFYSQNKKGDLEISKFFGVPIPKWESEYEVLYKDSEEVLRKLSQRYKIGIIANQKLGTADRLEAFGLLKYIDLVIASAEEGVEKPDKRIYEIALERSHCPADQAFMIGDRIDNDIIPAKGLGMKTLWIRQGFGGLWKIQSDDELPNFIADSLSEVADILEWYEKSKSLLETTMNTRDLGGHLCSDGKSTKYLRILRSDKQNYPSEHDIEFLKENGITTIIDVREEDVVSSSPSGFADMEGFDYKNFPIVEGGKVPESVEAVPGSYMKIAKSPSLKNIFTYMAKAKSGVMFNCSAGKDRTGVISAILLMLCGVPEDEIVNDYMLTKEYNKERFKMAAIHHPDLDLNIIIPRESYIKDFMNLFYEEFGSVEGYFKTIGVGEDIYNELRRKLTA</sequence>
<dbReference type="InterPro" id="IPR006439">
    <property type="entry name" value="HAD-SF_hydro_IA"/>
</dbReference>
<dbReference type="SFLD" id="SFLDS00003">
    <property type="entry name" value="Haloacid_Dehalogenase"/>
    <property type="match status" value="1"/>
</dbReference>
<dbReference type="Gene3D" id="3.40.50.1000">
    <property type="entry name" value="HAD superfamily/HAD-like"/>
    <property type="match status" value="1"/>
</dbReference>
<dbReference type="Gene3D" id="1.10.150.240">
    <property type="entry name" value="Putative phosphatase, domain 2"/>
    <property type="match status" value="1"/>
</dbReference>
<dbReference type="InterPro" id="IPR029021">
    <property type="entry name" value="Prot-tyrosine_phosphatase-like"/>
</dbReference>
<evidence type="ECO:0000256" key="2">
    <source>
        <dbReference type="ARBA" id="ARBA00022723"/>
    </source>
</evidence>
<dbReference type="Pfam" id="PF13350">
    <property type="entry name" value="Y_phosphatase3"/>
    <property type="match status" value="1"/>
</dbReference>
<evidence type="ECO:0000256" key="1">
    <source>
        <dbReference type="ARBA" id="ARBA00001946"/>
    </source>
</evidence>
<dbReference type="GO" id="GO:0044281">
    <property type="term" value="P:small molecule metabolic process"/>
    <property type="evidence" value="ECO:0007669"/>
    <property type="project" value="UniProtKB-ARBA"/>
</dbReference>
<dbReference type="SFLD" id="SFLDG01129">
    <property type="entry name" value="C1.5:_HAD__Beta-PGM__Phosphata"/>
    <property type="match status" value="1"/>
</dbReference>
<dbReference type="InterPro" id="IPR051400">
    <property type="entry name" value="HAD-like_hydrolase"/>
</dbReference>
<evidence type="ECO:0000256" key="4">
    <source>
        <dbReference type="ARBA" id="ARBA00022842"/>
    </source>
</evidence>
<organism evidence="5 6">
    <name type="scientific">Eubacterium ruminantium</name>
    <dbReference type="NCBI Taxonomy" id="42322"/>
    <lineage>
        <taxon>Bacteria</taxon>
        <taxon>Bacillati</taxon>
        <taxon>Bacillota</taxon>
        <taxon>Clostridia</taxon>
        <taxon>Eubacteriales</taxon>
        <taxon>Eubacteriaceae</taxon>
        <taxon>Eubacterium</taxon>
    </lineage>
</organism>
<dbReference type="InterPro" id="IPR023214">
    <property type="entry name" value="HAD_sf"/>
</dbReference>
<accession>A0A1T4NXI3</accession>
<dbReference type="RefSeq" id="WP_242870218.1">
    <property type="nucleotide sequence ID" value="NZ_FMTO01000009.1"/>
</dbReference>
<reference evidence="5 6" key="1">
    <citation type="submission" date="2017-02" db="EMBL/GenBank/DDBJ databases">
        <authorList>
            <person name="Peterson S.W."/>
        </authorList>
    </citation>
    <scope>NUCLEOTIDE SEQUENCE [LARGE SCALE GENOMIC DNA]</scope>
    <source>
        <strain evidence="5 6">ATCC 17233</strain>
    </source>
</reference>
<evidence type="ECO:0000313" key="6">
    <source>
        <dbReference type="Proteomes" id="UP000189857"/>
    </source>
</evidence>
<evidence type="ECO:0000313" key="5">
    <source>
        <dbReference type="EMBL" id="SJZ83746.1"/>
    </source>
</evidence>
<dbReference type="GO" id="GO:0004721">
    <property type="term" value="F:phosphoprotein phosphatase activity"/>
    <property type="evidence" value="ECO:0007669"/>
    <property type="project" value="InterPro"/>
</dbReference>
<dbReference type="Gene3D" id="3.90.190.10">
    <property type="entry name" value="Protein tyrosine phosphatase superfamily"/>
    <property type="match status" value="1"/>
</dbReference>
<dbReference type="PANTHER" id="PTHR46470">
    <property type="entry name" value="N-ACYLNEURAMINATE-9-PHOSPHATASE"/>
    <property type="match status" value="1"/>
</dbReference>
<dbReference type="InterPro" id="IPR026893">
    <property type="entry name" value="Tyr/Ser_Pase_IphP-type"/>
</dbReference>
<dbReference type="EMBL" id="FUXA01000010">
    <property type="protein sequence ID" value="SJZ83746.1"/>
    <property type="molecule type" value="Genomic_DNA"/>
</dbReference>
<dbReference type="Pfam" id="PF13419">
    <property type="entry name" value="HAD_2"/>
    <property type="match status" value="1"/>
</dbReference>
<evidence type="ECO:0000256" key="3">
    <source>
        <dbReference type="ARBA" id="ARBA00022801"/>
    </source>
</evidence>
<dbReference type="PANTHER" id="PTHR46470:SF2">
    <property type="entry name" value="GLYCERALDEHYDE 3-PHOSPHATE PHOSPHATASE"/>
    <property type="match status" value="1"/>
</dbReference>
<dbReference type="Proteomes" id="UP000189857">
    <property type="component" value="Unassembled WGS sequence"/>
</dbReference>
<dbReference type="AlphaFoldDB" id="A0A1T4NXI3"/>
<protein>
    <submittedName>
        <fullName evidence="5">Haloacid dehalogenase superfamily, subfamily IA, variant 3 with third motif having DD or ED/haloacid dehalogenase superfamily, subfamily IA, variant 1 with third motif having Dx(3-4)D or Dx(3-4)E</fullName>
    </submittedName>
</protein>
<proteinExistence type="predicted"/>
<keyword evidence="3" id="KW-0378">Hydrolase</keyword>
<keyword evidence="4" id="KW-0460">Magnesium</keyword>
<dbReference type="SUPFAM" id="SSF56784">
    <property type="entry name" value="HAD-like"/>
    <property type="match status" value="1"/>
</dbReference>
<dbReference type="NCBIfam" id="TIGR01549">
    <property type="entry name" value="HAD-SF-IA-v1"/>
    <property type="match status" value="1"/>
</dbReference>
<dbReference type="GO" id="GO:0046872">
    <property type="term" value="F:metal ion binding"/>
    <property type="evidence" value="ECO:0007669"/>
    <property type="project" value="UniProtKB-KW"/>
</dbReference>
<keyword evidence="6" id="KW-1185">Reference proteome</keyword>
<dbReference type="SUPFAM" id="SSF52799">
    <property type="entry name" value="(Phosphotyrosine protein) phosphatases II"/>
    <property type="match status" value="1"/>
</dbReference>
<name>A0A1T4NXI3_9FIRM</name>
<gene>
    <name evidence="5" type="ORF">SAMN02745110_01741</name>
</gene>